<sequence length="265" mass="29269">MTTMDNVLAKPADLCCIKGAIHTGQQTGAIEQIDGIDTYVARPSAGKANGNVILLFPDAFGLHINVFLMADAYAECGYLTLVVDYFMGDGVGKHSAMPLTDPNFDFNAWKDKHFSSTEEIGARWVKAVKAKHGTSESVKFVAVGYCWGARFVLRQLAADGICKVGAVAHPSFVTERDVYGVQAPIFFSVPNTDGLFEPKERNRTIEILTETGKQFNMQIFAKVGHGFASRANLTDPYERWAKEQHLKSFVDWFDFWLSQGGEAKL</sequence>
<dbReference type="PANTHER" id="PTHR17630">
    <property type="entry name" value="DIENELACTONE HYDROLASE"/>
    <property type="match status" value="1"/>
</dbReference>
<reference evidence="4" key="1">
    <citation type="submission" date="2010-05" db="EMBL/GenBank/DDBJ databases">
        <title>The genome sequence of Magnaporthe poae strain ATCC 64411.</title>
        <authorList>
            <person name="Ma L.-J."/>
            <person name="Dead R."/>
            <person name="Young S."/>
            <person name="Zeng Q."/>
            <person name="Koehrsen M."/>
            <person name="Alvarado L."/>
            <person name="Berlin A."/>
            <person name="Chapman S.B."/>
            <person name="Chen Z."/>
            <person name="Freedman E."/>
            <person name="Gellesch M."/>
            <person name="Goldberg J."/>
            <person name="Griggs A."/>
            <person name="Gujja S."/>
            <person name="Heilman E.R."/>
            <person name="Heiman D."/>
            <person name="Hepburn T."/>
            <person name="Howarth C."/>
            <person name="Jen D."/>
            <person name="Larson L."/>
            <person name="Mehta T."/>
            <person name="Neiman D."/>
            <person name="Pearson M."/>
            <person name="Roberts A."/>
            <person name="Saif S."/>
            <person name="Shea T."/>
            <person name="Shenoy N."/>
            <person name="Sisk P."/>
            <person name="Stolte C."/>
            <person name="Sykes S."/>
            <person name="Walk T."/>
            <person name="White J."/>
            <person name="Yandava C."/>
            <person name="Haas B."/>
            <person name="Nusbaum C."/>
            <person name="Birren B."/>
        </authorList>
    </citation>
    <scope>NUCLEOTIDE SEQUENCE [LARGE SCALE GENOMIC DNA]</scope>
    <source>
        <strain evidence="4">ATCC 64411 / 73-15</strain>
    </source>
</reference>
<feature type="domain" description="Dienelactone hydrolase" evidence="1">
    <location>
        <begin position="36"/>
        <end position="254"/>
    </location>
</feature>
<dbReference type="AlphaFoldDB" id="A0A0C4E8A5"/>
<dbReference type="InterPro" id="IPR002925">
    <property type="entry name" value="Dienelactn_hydro"/>
</dbReference>
<reference evidence="2" key="3">
    <citation type="submission" date="2011-03" db="EMBL/GenBank/DDBJ databases">
        <title>Annotation of Magnaporthe poae ATCC 64411.</title>
        <authorList>
            <person name="Ma L.-J."/>
            <person name="Dead R."/>
            <person name="Young S.K."/>
            <person name="Zeng Q."/>
            <person name="Gargeya S."/>
            <person name="Fitzgerald M."/>
            <person name="Haas B."/>
            <person name="Abouelleil A."/>
            <person name="Alvarado L."/>
            <person name="Arachchi H.M."/>
            <person name="Berlin A."/>
            <person name="Brown A."/>
            <person name="Chapman S.B."/>
            <person name="Chen Z."/>
            <person name="Dunbar C."/>
            <person name="Freedman E."/>
            <person name="Gearin G."/>
            <person name="Gellesch M."/>
            <person name="Goldberg J."/>
            <person name="Griggs A."/>
            <person name="Gujja S."/>
            <person name="Heiman D."/>
            <person name="Howarth C."/>
            <person name="Larson L."/>
            <person name="Lui A."/>
            <person name="MacDonald P.J.P."/>
            <person name="Mehta T."/>
            <person name="Montmayeur A."/>
            <person name="Murphy C."/>
            <person name="Neiman D."/>
            <person name="Pearson M."/>
            <person name="Priest M."/>
            <person name="Roberts A."/>
            <person name="Saif S."/>
            <person name="Shea T."/>
            <person name="Shenoy N."/>
            <person name="Sisk P."/>
            <person name="Stolte C."/>
            <person name="Sykes S."/>
            <person name="Yandava C."/>
            <person name="Wortman J."/>
            <person name="Nusbaum C."/>
            <person name="Birren B."/>
        </authorList>
    </citation>
    <scope>NUCLEOTIDE SEQUENCE</scope>
    <source>
        <strain evidence="2">ATCC 64411</strain>
    </source>
</reference>
<evidence type="ECO:0000313" key="2">
    <source>
        <dbReference type="EMBL" id="KLU89836.1"/>
    </source>
</evidence>
<dbReference type="InterPro" id="IPR029058">
    <property type="entry name" value="AB_hydrolase_fold"/>
</dbReference>
<proteinExistence type="predicted"/>
<name>A0A0C4E8A5_MAGP6</name>
<dbReference type="EnsemblFungi" id="MAPG_08805T0">
    <property type="protein sequence ID" value="MAPG_08805T0"/>
    <property type="gene ID" value="MAPG_08805"/>
</dbReference>
<dbReference type="VEuPathDB" id="FungiDB:MAPG_08805"/>
<dbReference type="GO" id="GO:0016787">
    <property type="term" value="F:hydrolase activity"/>
    <property type="evidence" value="ECO:0007669"/>
    <property type="project" value="InterPro"/>
</dbReference>
<dbReference type="PANTHER" id="PTHR17630:SF44">
    <property type="entry name" value="PROTEIN AIM2"/>
    <property type="match status" value="1"/>
</dbReference>
<dbReference type="OMA" id="DPYEKWA"/>
<dbReference type="Proteomes" id="UP000011715">
    <property type="component" value="Unassembled WGS sequence"/>
</dbReference>
<dbReference type="STRING" id="644358.A0A0C4E8A5"/>
<protein>
    <recommendedName>
        <fullName evidence="1">Dienelactone hydrolase domain-containing protein</fullName>
    </recommendedName>
</protein>
<accession>A0A0C4E8A5</accession>
<evidence type="ECO:0000259" key="1">
    <source>
        <dbReference type="Pfam" id="PF01738"/>
    </source>
</evidence>
<gene>
    <name evidence="2" type="ORF">MAPG_08805</name>
</gene>
<evidence type="ECO:0000313" key="4">
    <source>
        <dbReference type="Proteomes" id="UP000011715"/>
    </source>
</evidence>
<reference evidence="3" key="5">
    <citation type="submission" date="2015-06" db="UniProtKB">
        <authorList>
            <consortium name="EnsemblFungi"/>
        </authorList>
    </citation>
    <scope>IDENTIFICATION</scope>
    <source>
        <strain evidence="3">ATCC 64411</strain>
    </source>
</reference>
<dbReference type="EMBL" id="GL876973">
    <property type="protein sequence ID" value="KLU89836.1"/>
    <property type="molecule type" value="Genomic_DNA"/>
</dbReference>
<reference evidence="3" key="4">
    <citation type="journal article" date="2015" name="G3 (Bethesda)">
        <title>Genome sequences of three phytopathogenic species of the Magnaporthaceae family of fungi.</title>
        <authorList>
            <person name="Okagaki L.H."/>
            <person name="Nunes C.C."/>
            <person name="Sailsbery J."/>
            <person name="Clay B."/>
            <person name="Brown D."/>
            <person name="John T."/>
            <person name="Oh Y."/>
            <person name="Young N."/>
            <person name="Fitzgerald M."/>
            <person name="Haas B.J."/>
            <person name="Zeng Q."/>
            <person name="Young S."/>
            <person name="Adiconis X."/>
            <person name="Fan L."/>
            <person name="Levin J.Z."/>
            <person name="Mitchell T.K."/>
            <person name="Okubara P.A."/>
            <person name="Farman M.L."/>
            <person name="Kohn L.M."/>
            <person name="Birren B."/>
            <person name="Ma L.-J."/>
            <person name="Dean R.A."/>
        </authorList>
    </citation>
    <scope>NUCLEOTIDE SEQUENCE</scope>
    <source>
        <strain evidence="3">ATCC 64411 / 73-15</strain>
    </source>
</reference>
<keyword evidence="4" id="KW-1185">Reference proteome</keyword>
<evidence type="ECO:0000313" key="3">
    <source>
        <dbReference type="EnsemblFungi" id="MAPG_08805T0"/>
    </source>
</evidence>
<dbReference type="eggNOG" id="KOG3043">
    <property type="taxonomic scope" value="Eukaryota"/>
</dbReference>
<organism evidence="3 4">
    <name type="scientific">Magnaporthiopsis poae (strain ATCC 64411 / 73-15)</name>
    <name type="common">Kentucky bluegrass fungus</name>
    <name type="synonym">Magnaporthe poae</name>
    <dbReference type="NCBI Taxonomy" id="644358"/>
    <lineage>
        <taxon>Eukaryota</taxon>
        <taxon>Fungi</taxon>
        <taxon>Dikarya</taxon>
        <taxon>Ascomycota</taxon>
        <taxon>Pezizomycotina</taxon>
        <taxon>Sordariomycetes</taxon>
        <taxon>Sordariomycetidae</taxon>
        <taxon>Magnaporthales</taxon>
        <taxon>Magnaporthaceae</taxon>
        <taxon>Magnaporthiopsis</taxon>
    </lineage>
</organism>
<dbReference type="SUPFAM" id="SSF53474">
    <property type="entry name" value="alpha/beta-Hydrolases"/>
    <property type="match status" value="1"/>
</dbReference>
<reference evidence="2" key="2">
    <citation type="submission" date="2010-05" db="EMBL/GenBank/DDBJ databases">
        <title>The Genome Sequence of Magnaporthe poae strain ATCC 64411.</title>
        <authorList>
            <consortium name="The Broad Institute Genome Sequencing Platform"/>
            <consortium name="Broad Institute Genome Sequencing Center for Infectious Disease"/>
            <person name="Ma L.-J."/>
            <person name="Dead R."/>
            <person name="Young S."/>
            <person name="Zeng Q."/>
            <person name="Koehrsen M."/>
            <person name="Alvarado L."/>
            <person name="Berlin A."/>
            <person name="Chapman S.B."/>
            <person name="Chen Z."/>
            <person name="Freedman E."/>
            <person name="Gellesch M."/>
            <person name="Goldberg J."/>
            <person name="Griggs A."/>
            <person name="Gujja S."/>
            <person name="Heilman E.R."/>
            <person name="Heiman D."/>
            <person name="Hepburn T."/>
            <person name="Howarth C."/>
            <person name="Jen D."/>
            <person name="Larson L."/>
            <person name="Mehta T."/>
            <person name="Neiman D."/>
            <person name="Pearson M."/>
            <person name="Roberts A."/>
            <person name="Saif S."/>
            <person name="Shea T."/>
            <person name="Shenoy N."/>
            <person name="Sisk P."/>
            <person name="Stolte C."/>
            <person name="Sykes S."/>
            <person name="Walk T."/>
            <person name="White J."/>
            <person name="Yandava C."/>
            <person name="Haas B."/>
            <person name="Nusbaum C."/>
            <person name="Birren B."/>
        </authorList>
    </citation>
    <scope>NUCLEOTIDE SEQUENCE</scope>
    <source>
        <strain evidence="2">ATCC 64411</strain>
    </source>
</reference>
<dbReference type="OrthoDB" id="1393670at2759"/>
<dbReference type="Pfam" id="PF01738">
    <property type="entry name" value="DLH"/>
    <property type="match status" value="1"/>
</dbReference>
<dbReference type="EMBL" id="ADBL01002147">
    <property type="status" value="NOT_ANNOTATED_CDS"/>
    <property type="molecule type" value="Genomic_DNA"/>
</dbReference>
<dbReference type="Gene3D" id="3.40.50.1820">
    <property type="entry name" value="alpha/beta hydrolase"/>
    <property type="match status" value="1"/>
</dbReference>